<accession>A0ABS8E0B8</accession>
<protein>
    <recommendedName>
        <fullName evidence="3">Minor tail protein</fullName>
    </recommendedName>
</protein>
<organism evidence="1 2">
    <name type="scientific">Streptomyces flavotricini</name>
    <dbReference type="NCBI Taxonomy" id="66888"/>
    <lineage>
        <taxon>Bacteria</taxon>
        <taxon>Bacillati</taxon>
        <taxon>Actinomycetota</taxon>
        <taxon>Actinomycetes</taxon>
        <taxon>Kitasatosporales</taxon>
        <taxon>Streptomycetaceae</taxon>
        <taxon>Streptomyces</taxon>
    </lineage>
</organism>
<dbReference type="EMBL" id="JAINUL010000001">
    <property type="protein sequence ID" value="MCC0094587.1"/>
    <property type="molecule type" value="Genomic_DNA"/>
</dbReference>
<comment type="caution">
    <text evidence="1">The sequence shown here is derived from an EMBL/GenBank/DDBJ whole genome shotgun (WGS) entry which is preliminary data.</text>
</comment>
<evidence type="ECO:0000313" key="2">
    <source>
        <dbReference type="Proteomes" id="UP001520654"/>
    </source>
</evidence>
<proteinExistence type="predicted"/>
<evidence type="ECO:0008006" key="3">
    <source>
        <dbReference type="Google" id="ProtNLM"/>
    </source>
</evidence>
<gene>
    <name evidence="1" type="ORF">K7B10_07280</name>
</gene>
<dbReference type="RefSeq" id="WP_229335147.1">
    <property type="nucleotide sequence ID" value="NZ_JAINUL010000001.1"/>
</dbReference>
<keyword evidence="2" id="KW-1185">Reference proteome</keyword>
<dbReference type="Proteomes" id="UP001520654">
    <property type="component" value="Unassembled WGS sequence"/>
</dbReference>
<evidence type="ECO:0000313" key="1">
    <source>
        <dbReference type="EMBL" id="MCC0094587.1"/>
    </source>
</evidence>
<reference evidence="1 2" key="1">
    <citation type="submission" date="2021-08" db="EMBL/GenBank/DDBJ databases">
        <title>Genomic Architecture of Streptomyces flavotricini NGL1 and Streptomyces erythrochromogenes HMS4 With Differential Plant Beneficial attributes and laccase production capabilities.</title>
        <authorList>
            <person name="Salwan R."/>
            <person name="Kaur R."/>
            <person name="Sharma V."/>
        </authorList>
    </citation>
    <scope>NUCLEOTIDE SEQUENCE [LARGE SCALE GENOMIC DNA]</scope>
    <source>
        <strain evidence="1 2">NGL1</strain>
    </source>
</reference>
<name>A0ABS8E0B8_9ACTN</name>
<sequence>MAQVRLIKNIGLDDNATGIQTGTIHEPTVATSHDNIFITGNWFAGRSTDNGAGWTLVDPFTTLPSAAGGFCCDQIVLYEPSRDLWIWILQYSAKAGSNVFRVAYAPGDDPTAWKWQDFSPRDLDHSWTDMWFDYPDAALSSNHLYITFNAFNAAGNWQRAFAFKLPLDALKAATELTYQWWTTTQNGSLRLTQGAVGSMFFASHNGGRTLRVHGWPDASNTVGSFDVQVSPWTPDPFSAPGPGGVEWLTRTDSRITGGWVSGTRAGFLWTAGPRSGRPMPYVKGAVVDVTTQALVEEPDIWSQESAYAQPAACPNAQGIVGVTLFLGGGPRHPSHVVGFRDGGEWRLAVTGTSTHGPLGGKWGDYLTCHRHDPNSSEWVASGYTLQGGFDRRNVEPRYVHFGIGS</sequence>